<proteinExistence type="predicted"/>
<dbReference type="PANTHER" id="PTHR36057:SF1">
    <property type="entry name" value="LIPOPROTEIN LIPID ATTACHMENT SITE-LIKE PROTEIN, PUTATIVE (DUF1223)-RELATED"/>
    <property type="match status" value="1"/>
</dbReference>
<dbReference type="InterPro" id="IPR036249">
    <property type="entry name" value="Thioredoxin-like_sf"/>
</dbReference>
<evidence type="ECO:0000256" key="1">
    <source>
        <dbReference type="SAM" id="SignalP"/>
    </source>
</evidence>
<evidence type="ECO:0000313" key="2">
    <source>
        <dbReference type="EMBL" id="MBA4612930.1"/>
    </source>
</evidence>
<evidence type="ECO:0000313" key="3">
    <source>
        <dbReference type="Proteomes" id="UP000559404"/>
    </source>
</evidence>
<feature type="chain" id="PRO_5032607846" evidence="1">
    <location>
        <begin position="18"/>
        <end position="241"/>
    </location>
</feature>
<dbReference type="RefSeq" id="WP_181761125.1">
    <property type="nucleotide sequence ID" value="NZ_BMCR01000011.1"/>
</dbReference>
<reference evidence="2 3" key="1">
    <citation type="submission" date="2020-07" db="EMBL/GenBank/DDBJ databases">
        <authorList>
            <person name="Li M."/>
        </authorList>
    </citation>
    <scope>NUCLEOTIDE SEQUENCE [LARGE SCALE GENOMIC DNA]</scope>
    <source>
        <strain evidence="2 3">DSM 23284</strain>
    </source>
</reference>
<organism evidence="2 3">
    <name type="scientific">Stappia taiwanensis</name>
    <dbReference type="NCBI Taxonomy" id="992267"/>
    <lineage>
        <taxon>Bacteria</taxon>
        <taxon>Pseudomonadati</taxon>
        <taxon>Pseudomonadota</taxon>
        <taxon>Alphaproteobacteria</taxon>
        <taxon>Hyphomicrobiales</taxon>
        <taxon>Stappiaceae</taxon>
        <taxon>Stappia</taxon>
    </lineage>
</organism>
<sequence>MRQALVFTLCAALAAFAATVPAAATERPRAVVELFTSQGCSSCPPADRLFSELVGRKDLVALSYSVDYWDYLGWKDTLATPANSARQRGYAEARGDRTVYTPQMVVNGVRHLVGSDRQALTRGLAEAPALSARVDLKRQGDLVEIRVSGTLPPAVRMATVYFLGIGRRVEVAIGRGENTGRRIAYSNVVRDIRAVGMWEGGRAVFRLPASEVRKSGASNCAALVQVEVRGRPGPILGAGFL</sequence>
<dbReference type="Proteomes" id="UP000559404">
    <property type="component" value="Unassembled WGS sequence"/>
</dbReference>
<dbReference type="EMBL" id="JACEON010000014">
    <property type="protein sequence ID" value="MBA4612930.1"/>
    <property type="molecule type" value="Genomic_DNA"/>
</dbReference>
<dbReference type="AlphaFoldDB" id="A0A838Y1W4"/>
<protein>
    <submittedName>
        <fullName evidence="2">DUF1223 domain-containing protein</fullName>
    </submittedName>
</protein>
<dbReference type="Pfam" id="PF06764">
    <property type="entry name" value="DUF1223"/>
    <property type="match status" value="1"/>
</dbReference>
<gene>
    <name evidence="2" type="ORF">H1W37_14805</name>
</gene>
<name>A0A838Y1W4_9HYPH</name>
<dbReference type="SUPFAM" id="SSF52833">
    <property type="entry name" value="Thioredoxin-like"/>
    <property type="match status" value="1"/>
</dbReference>
<reference evidence="2 3" key="2">
    <citation type="submission" date="2020-08" db="EMBL/GenBank/DDBJ databases">
        <title>Stappia taiwanensis sp. nov., isolated from a coastal thermal spring.</title>
        <authorList>
            <person name="Kampfer P."/>
        </authorList>
    </citation>
    <scope>NUCLEOTIDE SEQUENCE [LARGE SCALE GENOMIC DNA]</scope>
    <source>
        <strain evidence="2 3">DSM 23284</strain>
    </source>
</reference>
<feature type="signal peptide" evidence="1">
    <location>
        <begin position="1"/>
        <end position="17"/>
    </location>
</feature>
<accession>A0A838Y1W4</accession>
<keyword evidence="1" id="KW-0732">Signal</keyword>
<keyword evidence="3" id="KW-1185">Reference proteome</keyword>
<dbReference type="PANTHER" id="PTHR36057">
    <property type="match status" value="1"/>
</dbReference>
<comment type="caution">
    <text evidence="2">The sequence shown here is derived from an EMBL/GenBank/DDBJ whole genome shotgun (WGS) entry which is preliminary data.</text>
</comment>
<dbReference type="InterPro" id="IPR010634">
    <property type="entry name" value="DUF1223"/>
</dbReference>